<dbReference type="InterPro" id="IPR036237">
    <property type="entry name" value="Xyl_isomerase-like_sf"/>
</dbReference>
<dbReference type="SUPFAM" id="SSF51658">
    <property type="entry name" value="Xylose isomerase-like"/>
    <property type="match status" value="1"/>
</dbReference>
<sequence>MITRRDFLKTGVALTALSVLPNDLMAASAPKEKAIGLQLYSVRDDLQKDFDGTIRKVIEIGYKRLEAAGYRNGKFYGKTPSEFKKYLSDLGASLTGSHTGSGLLPMGDTKGWDFWKQNAADTAEAGCKWIVQAGYPAKDIKSIDDVKRLADQFNKVGEIARNNGLRFAFHNHIEEFKMLEGKIPYDVLLDYTENKLVTFQIDTAQMVHGGFQCHEYVKKYPGRFANWHLKDANLDGDGSTEMGKGKVDFKALFAVAKKAGLEDYYVEQEKYNMTPLEAIKYDYDFIMKAKYIKW</sequence>
<gene>
    <name evidence="2" type="ORF">SAMN05660349_02234</name>
</gene>
<dbReference type="EMBL" id="FUYQ01000016">
    <property type="protein sequence ID" value="SKB66584.1"/>
    <property type="molecule type" value="Genomic_DNA"/>
</dbReference>
<dbReference type="InterPro" id="IPR006311">
    <property type="entry name" value="TAT_signal"/>
</dbReference>
<dbReference type="InterPro" id="IPR050312">
    <property type="entry name" value="IolE/XylAMocC-like"/>
</dbReference>
<keyword evidence="3" id="KW-1185">Reference proteome</keyword>
<dbReference type="Proteomes" id="UP000190852">
    <property type="component" value="Unassembled WGS sequence"/>
</dbReference>
<evidence type="ECO:0000313" key="3">
    <source>
        <dbReference type="Proteomes" id="UP000190852"/>
    </source>
</evidence>
<dbReference type="AlphaFoldDB" id="A0A1T5D4F1"/>
<accession>A0A1T5D4F1</accession>
<dbReference type="Pfam" id="PF01261">
    <property type="entry name" value="AP_endonuc_2"/>
    <property type="match status" value="1"/>
</dbReference>
<dbReference type="InterPro" id="IPR013022">
    <property type="entry name" value="Xyl_isomerase-like_TIM-brl"/>
</dbReference>
<reference evidence="3" key="1">
    <citation type="submission" date="2017-02" db="EMBL/GenBank/DDBJ databases">
        <authorList>
            <person name="Varghese N."/>
            <person name="Submissions S."/>
        </authorList>
    </citation>
    <scope>NUCLEOTIDE SEQUENCE [LARGE SCALE GENOMIC DNA]</scope>
    <source>
        <strain evidence="3">DSM 24967</strain>
    </source>
</reference>
<proteinExistence type="predicted"/>
<name>A0A1T5D4F1_9BACT</name>
<dbReference type="GO" id="GO:0016853">
    <property type="term" value="F:isomerase activity"/>
    <property type="evidence" value="ECO:0007669"/>
    <property type="project" value="UniProtKB-KW"/>
</dbReference>
<dbReference type="PANTHER" id="PTHR12110:SF41">
    <property type="entry name" value="INOSOSE DEHYDRATASE"/>
    <property type="match status" value="1"/>
</dbReference>
<dbReference type="Gene3D" id="3.20.20.150">
    <property type="entry name" value="Divalent-metal-dependent TIM barrel enzymes"/>
    <property type="match status" value="1"/>
</dbReference>
<dbReference type="PROSITE" id="PS51318">
    <property type="entry name" value="TAT"/>
    <property type="match status" value="1"/>
</dbReference>
<protein>
    <submittedName>
        <fullName evidence="2">Sugar phosphate isomerase/epimerase</fullName>
    </submittedName>
</protein>
<dbReference type="PANTHER" id="PTHR12110">
    <property type="entry name" value="HYDROXYPYRUVATE ISOMERASE"/>
    <property type="match status" value="1"/>
</dbReference>
<feature type="domain" description="Xylose isomerase-like TIM barrel" evidence="1">
    <location>
        <begin position="55"/>
        <end position="284"/>
    </location>
</feature>
<evidence type="ECO:0000259" key="1">
    <source>
        <dbReference type="Pfam" id="PF01261"/>
    </source>
</evidence>
<keyword evidence="2" id="KW-0413">Isomerase</keyword>
<dbReference type="RefSeq" id="WP_068182729.1">
    <property type="nucleotide sequence ID" value="NZ_FUYQ01000016.1"/>
</dbReference>
<evidence type="ECO:0000313" key="2">
    <source>
        <dbReference type="EMBL" id="SKB66584.1"/>
    </source>
</evidence>
<organism evidence="2 3">
    <name type="scientific">Parabacteroides chartae</name>
    <dbReference type="NCBI Taxonomy" id="1037355"/>
    <lineage>
        <taxon>Bacteria</taxon>
        <taxon>Pseudomonadati</taxon>
        <taxon>Bacteroidota</taxon>
        <taxon>Bacteroidia</taxon>
        <taxon>Bacteroidales</taxon>
        <taxon>Tannerellaceae</taxon>
        <taxon>Parabacteroides</taxon>
    </lineage>
</organism>